<protein>
    <submittedName>
        <fullName evidence="2">Glycosyl transferase family 2</fullName>
    </submittedName>
</protein>
<dbReference type="Pfam" id="PF00535">
    <property type="entry name" value="Glycos_transf_2"/>
    <property type="match status" value="1"/>
</dbReference>
<name>A0A1R3XRR5_9BACT</name>
<dbReference type="Proteomes" id="UP000187181">
    <property type="component" value="Unassembled WGS sequence"/>
</dbReference>
<dbReference type="STRING" id="1317125.SAMN05444128_3171"/>
<dbReference type="PANTHER" id="PTHR43685">
    <property type="entry name" value="GLYCOSYLTRANSFERASE"/>
    <property type="match status" value="1"/>
</dbReference>
<reference evidence="3" key="1">
    <citation type="submission" date="2017-01" db="EMBL/GenBank/DDBJ databases">
        <authorList>
            <person name="Varghese N."/>
            <person name="Submissions S."/>
        </authorList>
    </citation>
    <scope>NUCLEOTIDE SEQUENCE [LARGE SCALE GENOMIC DNA]</scope>
    <source>
        <strain evidence="3">LP100</strain>
    </source>
</reference>
<gene>
    <name evidence="2" type="ORF">SAMN05444128_3171</name>
</gene>
<dbReference type="OrthoDB" id="9815829at2"/>
<dbReference type="AlphaFoldDB" id="A0A1R3XRR5"/>
<dbReference type="SUPFAM" id="SSF53448">
    <property type="entry name" value="Nucleotide-diphospho-sugar transferases"/>
    <property type="match status" value="1"/>
</dbReference>
<dbReference type="GO" id="GO:0016740">
    <property type="term" value="F:transferase activity"/>
    <property type="evidence" value="ECO:0007669"/>
    <property type="project" value="UniProtKB-KW"/>
</dbReference>
<dbReference type="PANTHER" id="PTHR43685:SF11">
    <property type="entry name" value="GLYCOSYLTRANSFERASE TAGX-RELATED"/>
    <property type="match status" value="1"/>
</dbReference>
<dbReference type="InterPro" id="IPR029044">
    <property type="entry name" value="Nucleotide-diphossugar_trans"/>
</dbReference>
<dbReference type="RefSeq" id="WP_076670835.1">
    <property type="nucleotide sequence ID" value="NZ_FTPP01000003.1"/>
</dbReference>
<keyword evidence="2" id="KW-0808">Transferase</keyword>
<keyword evidence="3" id="KW-1185">Reference proteome</keyword>
<dbReference type="InterPro" id="IPR001173">
    <property type="entry name" value="Glyco_trans_2-like"/>
</dbReference>
<sequence length="327" mass="37811">MERIPSSPPVIKPLPPITKRPLWSVMIPVYNCAEFLKYTLESVLAQNIPQEQMQIEVVDDASIDADVANIVRVIGKGRIGYFRQQQNMGSLRNFETCINRAQGHFVHILHGDDRVKPGYYQAIQRLFEAHPEAGAAFCRYHHIDENNNLLRPHITNDVEKSGLFKDFLLHIAERQHIQYATITVKREVYEKLGSFYAVTYGEDWEMWARIAKHYPVAYTSAILAEYRKHTSSISGVKFLTGEYLADTAYVFQLIQQHLPPEHRQQILKKAKKNFAHYGLGVTQVLWKKYRNKDYVLANLRQIFKMHIDTTICLKAAKIVAKMTISRP</sequence>
<dbReference type="Gene3D" id="3.90.550.10">
    <property type="entry name" value="Spore Coat Polysaccharide Biosynthesis Protein SpsA, Chain A"/>
    <property type="match status" value="1"/>
</dbReference>
<feature type="domain" description="Glycosyltransferase 2-like" evidence="1">
    <location>
        <begin position="24"/>
        <end position="164"/>
    </location>
</feature>
<evidence type="ECO:0000313" key="3">
    <source>
        <dbReference type="Proteomes" id="UP000187181"/>
    </source>
</evidence>
<dbReference type="EMBL" id="FTPP01000003">
    <property type="protein sequence ID" value="SIT93722.1"/>
    <property type="molecule type" value="Genomic_DNA"/>
</dbReference>
<organism evidence="2 3">
    <name type="scientific">Pontibacter indicus</name>
    <dbReference type="NCBI Taxonomy" id="1317125"/>
    <lineage>
        <taxon>Bacteria</taxon>
        <taxon>Pseudomonadati</taxon>
        <taxon>Bacteroidota</taxon>
        <taxon>Cytophagia</taxon>
        <taxon>Cytophagales</taxon>
        <taxon>Hymenobacteraceae</taxon>
        <taxon>Pontibacter</taxon>
    </lineage>
</organism>
<evidence type="ECO:0000259" key="1">
    <source>
        <dbReference type="Pfam" id="PF00535"/>
    </source>
</evidence>
<proteinExistence type="predicted"/>
<accession>A0A1R3XRR5</accession>
<dbReference type="InterPro" id="IPR050834">
    <property type="entry name" value="Glycosyltransf_2"/>
</dbReference>
<evidence type="ECO:0000313" key="2">
    <source>
        <dbReference type="EMBL" id="SIT93722.1"/>
    </source>
</evidence>